<protein>
    <submittedName>
        <fullName evidence="1">Zinc ribbon domain-containing protein</fullName>
    </submittedName>
</protein>
<dbReference type="Proteomes" id="UP000053480">
    <property type="component" value="Unassembled WGS sequence"/>
</dbReference>
<organism evidence="1 2">
    <name type="scientific">Candidatus Aramenus sulfurataquae</name>
    <dbReference type="NCBI Taxonomy" id="1326980"/>
    <lineage>
        <taxon>Archaea</taxon>
        <taxon>Thermoproteota</taxon>
        <taxon>Thermoprotei</taxon>
        <taxon>Sulfolobales</taxon>
        <taxon>Sulfolobaceae</taxon>
        <taxon>Candidatus Aramenus</taxon>
    </lineage>
</organism>
<reference evidence="1" key="1">
    <citation type="submission" date="2024-07" db="EMBL/GenBank/DDBJ databases">
        <title>Metagenome and Metagenome-Assembled Genomes of Archaea from a hot spring from the geothermal field of Los Azufres, Mexico.</title>
        <authorList>
            <person name="Marin-Paredes R."/>
            <person name="Martinez-Romero E."/>
            <person name="Servin-Garciduenas L.E."/>
        </authorList>
    </citation>
    <scope>NUCLEOTIDE SEQUENCE</scope>
    <source>
        <strain evidence="1">AZ1-454</strain>
    </source>
</reference>
<dbReference type="EMBL" id="JZWS03000006">
    <property type="protein sequence ID" value="MEW9491656.1"/>
    <property type="molecule type" value="Genomic_DNA"/>
</dbReference>
<comment type="caution">
    <text evidence="1">The sequence shown here is derived from an EMBL/GenBank/DDBJ whole genome shotgun (WGS) entry which is preliminary data.</text>
</comment>
<name>A0ACC6TP44_9CREN</name>
<evidence type="ECO:0000313" key="2">
    <source>
        <dbReference type="Proteomes" id="UP000053480"/>
    </source>
</evidence>
<gene>
    <name evidence="1" type="ORF">TQ35_0005575</name>
</gene>
<evidence type="ECO:0000313" key="1">
    <source>
        <dbReference type="EMBL" id="MEW9491656.1"/>
    </source>
</evidence>
<sequence length="76" mass="8955">MSSIWIKWQATKHGLNVVKVPAFYTSTRCPHCKSEMKEYSHRQFRCVSCGYEGKPRRHRVMNLYGMRSCSSRLLSK</sequence>
<accession>A0ACC6TP44</accession>
<proteinExistence type="predicted"/>